<accession>A0AAD4WK62</accession>
<evidence type="ECO:0000256" key="4">
    <source>
        <dbReference type="ARBA" id="ARBA00023242"/>
    </source>
</evidence>
<evidence type="ECO:0000313" key="6">
    <source>
        <dbReference type="Proteomes" id="UP001054821"/>
    </source>
</evidence>
<dbReference type="EMBL" id="JAJFAZ020000002">
    <property type="protein sequence ID" value="KAI5344864.1"/>
    <property type="molecule type" value="Genomic_DNA"/>
</dbReference>
<dbReference type="GO" id="GO:0000118">
    <property type="term" value="C:histone deacetylase complex"/>
    <property type="evidence" value="ECO:0007669"/>
    <property type="project" value="TreeGrafter"/>
</dbReference>
<comment type="subcellular location">
    <subcellularLocation>
        <location evidence="1">Nucleus</location>
    </subcellularLocation>
</comment>
<evidence type="ECO:0000256" key="3">
    <source>
        <dbReference type="ARBA" id="ARBA00022723"/>
    </source>
</evidence>
<evidence type="ECO:0000256" key="2">
    <source>
        <dbReference type="ARBA" id="ARBA00006801"/>
    </source>
</evidence>
<dbReference type="PANTHER" id="PTHR12549:SF11">
    <property type="entry name" value="LYSINE-SPECIFIC DEMETHYLASE JMJ25"/>
    <property type="match status" value="1"/>
</dbReference>
<dbReference type="InterPro" id="IPR045109">
    <property type="entry name" value="LSDs-like"/>
</dbReference>
<dbReference type="PANTHER" id="PTHR12549">
    <property type="entry name" value="JMJC DOMAIN-CONTAINING HISTONE DEMETHYLATION PROTEIN"/>
    <property type="match status" value="1"/>
</dbReference>
<dbReference type="GO" id="GO:0031490">
    <property type="term" value="F:chromatin DNA binding"/>
    <property type="evidence" value="ECO:0007669"/>
    <property type="project" value="TreeGrafter"/>
</dbReference>
<protein>
    <submittedName>
        <fullName evidence="5">Uncharacterized protein</fullName>
    </submittedName>
</protein>
<comment type="similarity">
    <text evidence="2">Belongs to the JARID1 histone demethylase family.</text>
</comment>
<gene>
    <name evidence="5" type="ORF">L3X38_012741</name>
</gene>
<name>A0AAD4WK62_PRUDU</name>
<reference evidence="5 6" key="1">
    <citation type="journal article" date="2022" name="G3 (Bethesda)">
        <title>Whole-genome sequence and methylome profiling of the almond [Prunus dulcis (Mill.) D.A. Webb] cultivar 'Nonpareil'.</title>
        <authorList>
            <person name="D'Amico-Willman K.M."/>
            <person name="Ouma W.Z."/>
            <person name="Meulia T."/>
            <person name="Sideli G.M."/>
            <person name="Gradziel T.M."/>
            <person name="Fresnedo-Ramirez J."/>
        </authorList>
    </citation>
    <scope>NUCLEOTIDE SEQUENCE [LARGE SCALE GENOMIC DNA]</scope>
    <source>
        <strain evidence="5">Clone GOH B32 T37-40</strain>
    </source>
</reference>
<dbReference type="GO" id="GO:0046872">
    <property type="term" value="F:metal ion binding"/>
    <property type="evidence" value="ECO:0007669"/>
    <property type="project" value="UniProtKB-KW"/>
</dbReference>
<dbReference type="GO" id="GO:0000785">
    <property type="term" value="C:chromatin"/>
    <property type="evidence" value="ECO:0007669"/>
    <property type="project" value="TreeGrafter"/>
</dbReference>
<keyword evidence="4" id="KW-0539">Nucleus</keyword>
<proteinExistence type="inferred from homology"/>
<evidence type="ECO:0000256" key="1">
    <source>
        <dbReference type="ARBA" id="ARBA00004123"/>
    </source>
</evidence>
<keyword evidence="3" id="KW-0479">Metal-binding</keyword>
<comment type="caution">
    <text evidence="5">The sequence shown here is derived from an EMBL/GenBank/DDBJ whole genome shotgun (WGS) entry which is preliminary data.</text>
</comment>
<dbReference type="Gene3D" id="2.60.120.650">
    <property type="entry name" value="Cupin"/>
    <property type="match status" value="1"/>
</dbReference>
<sequence length="105" mass="12109">MLKLNDPSLDDFFKERLPRHCAEFICYLPFKEYTHPHRGFLNLAVKLPKECVKPDMEPKTYIAYGVSEELGRGDSVTKLHCNSCDVVNILTHTAEFTLLPRTLKL</sequence>
<dbReference type="Proteomes" id="UP001054821">
    <property type="component" value="Chromosome 2"/>
</dbReference>
<dbReference type="GO" id="GO:0003712">
    <property type="term" value="F:transcription coregulator activity"/>
    <property type="evidence" value="ECO:0007669"/>
    <property type="project" value="TreeGrafter"/>
</dbReference>
<dbReference type="GO" id="GO:0032454">
    <property type="term" value="F:histone H3K9 demethylase activity"/>
    <property type="evidence" value="ECO:0007669"/>
    <property type="project" value="InterPro"/>
</dbReference>
<dbReference type="AlphaFoldDB" id="A0AAD4WK62"/>
<organism evidence="5 6">
    <name type="scientific">Prunus dulcis</name>
    <name type="common">Almond</name>
    <name type="synonym">Amygdalus dulcis</name>
    <dbReference type="NCBI Taxonomy" id="3755"/>
    <lineage>
        <taxon>Eukaryota</taxon>
        <taxon>Viridiplantae</taxon>
        <taxon>Streptophyta</taxon>
        <taxon>Embryophyta</taxon>
        <taxon>Tracheophyta</taxon>
        <taxon>Spermatophyta</taxon>
        <taxon>Magnoliopsida</taxon>
        <taxon>eudicotyledons</taxon>
        <taxon>Gunneridae</taxon>
        <taxon>Pentapetalae</taxon>
        <taxon>rosids</taxon>
        <taxon>fabids</taxon>
        <taxon>Rosales</taxon>
        <taxon>Rosaceae</taxon>
        <taxon>Amygdaloideae</taxon>
        <taxon>Amygdaleae</taxon>
        <taxon>Prunus</taxon>
    </lineage>
</organism>
<evidence type="ECO:0000313" key="5">
    <source>
        <dbReference type="EMBL" id="KAI5344864.1"/>
    </source>
</evidence>
<keyword evidence="6" id="KW-1185">Reference proteome</keyword>
<dbReference type="GO" id="GO:0006357">
    <property type="term" value="P:regulation of transcription by RNA polymerase II"/>
    <property type="evidence" value="ECO:0007669"/>
    <property type="project" value="TreeGrafter"/>
</dbReference>